<feature type="region of interest" description="Disordered" evidence="1">
    <location>
        <begin position="151"/>
        <end position="231"/>
    </location>
</feature>
<feature type="region of interest" description="Disordered" evidence="1">
    <location>
        <begin position="109"/>
        <end position="129"/>
    </location>
</feature>
<evidence type="ECO:0000313" key="3">
    <source>
        <dbReference type="Proteomes" id="UP001287286"/>
    </source>
</evidence>
<dbReference type="EMBL" id="JAWRVI010000007">
    <property type="protein sequence ID" value="KAK4092805.1"/>
    <property type="molecule type" value="Genomic_DNA"/>
</dbReference>
<accession>A0ABR0C9D0</accession>
<organism evidence="2 3">
    <name type="scientific">Purpureocillium lilacinum</name>
    <name type="common">Paecilomyces lilacinus</name>
    <dbReference type="NCBI Taxonomy" id="33203"/>
    <lineage>
        <taxon>Eukaryota</taxon>
        <taxon>Fungi</taxon>
        <taxon>Dikarya</taxon>
        <taxon>Ascomycota</taxon>
        <taxon>Pezizomycotina</taxon>
        <taxon>Sordariomycetes</taxon>
        <taxon>Hypocreomycetidae</taxon>
        <taxon>Hypocreales</taxon>
        <taxon>Ophiocordycipitaceae</taxon>
        <taxon>Purpureocillium</taxon>
    </lineage>
</organism>
<proteinExistence type="predicted"/>
<keyword evidence="3" id="KW-1185">Reference proteome</keyword>
<feature type="compositionally biased region" description="Polar residues" evidence="1">
    <location>
        <begin position="109"/>
        <end position="120"/>
    </location>
</feature>
<protein>
    <submittedName>
        <fullName evidence="2">Uncharacterized protein</fullName>
    </submittedName>
</protein>
<feature type="compositionally biased region" description="Polar residues" evidence="1">
    <location>
        <begin position="175"/>
        <end position="186"/>
    </location>
</feature>
<name>A0ABR0C9D0_PURLI</name>
<sequence>MAPEQTRLFRQSSTKTTYDGVRVCMSCQVAGWTHGRTDGILPDACGRHVRVFPSLSLSVGVACLGRRGAFSPSHQRPARLACRVSFRARARSLASAFPLANSQPVTNKVQHMTDRPTQAHTPEVPRLRGNYGASCDGRYVLPVKRPMPPTCPLILVPRRRPARQSPPNASRGGDSETTASARSVENSPPPSQLDWRRRGVCRPPDLQARRTVGGVGTTGTQSLTPAHTPPGQAKIPCPFGGAFLQSRAEQSRRTHACLAVVPPL</sequence>
<evidence type="ECO:0000313" key="2">
    <source>
        <dbReference type="EMBL" id="KAK4092805.1"/>
    </source>
</evidence>
<gene>
    <name evidence="2" type="ORF">Purlil1_2730</name>
</gene>
<dbReference type="Proteomes" id="UP001287286">
    <property type="component" value="Unassembled WGS sequence"/>
</dbReference>
<reference evidence="2 3" key="1">
    <citation type="journal article" date="2024" name="Microbiol. Resour. Announc.">
        <title>Genome annotations for the ascomycete fungi Trichoderma harzianum, Trichoderma aggressivum, and Purpureocillium lilacinum.</title>
        <authorList>
            <person name="Beijen E.P.W."/>
            <person name="Ohm R.A."/>
        </authorList>
    </citation>
    <scope>NUCLEOTIDE SEQUENCE [LARGE SCALE GENOMIC DNA]</scope>
    <source>
        <strain evidence="2 3">CBS 150709</strain>
    </source>
</reference>
<comment type="caution">
    <text evidence="2">The sequence shown here is derived from an EMBL/GenBank/DDBJ whole genome shotgun (WGS) entry which is preliminary data.</text>
</comment>
<evidence type="ECO:0000256" key="1">
    <source>
        <dbReference type="SAM" id="MobiDB-lite"/>
    </source>
</evidence>